<reference evidence="2 3" key="1">
    <citation type="submission" date="2024-06" db="EMBL/GenBank/DDBJ databases">
        <title>A chromosome-level genome assembly of beet webworm, Loxostege sticticalis.</title>
        <authorList>
            <person name="Zhang Y."/>
        </authorList>
    </citation>
    <scope>NUCLEOTIDE SEQUENCE [LARGE SCALE GENOMIC DNA]</scope>
    <source>
        <strain evidence="2">AQ028</strain>
        <tissue evidence="2">Male pupae</tissue>
    </source>
</reference>
<dbReference type="AlphaFoldDB" id="A0ABD0TMC4"/>
<feature type="region of interest" description="Disordered" evidence="1">
    <location>
        <begin position="17"/>
        <end position="93"/>
    </location>
</feature>
<name>A0ABD0TMC4_LOXSC</name>
<evidence type="ECO:0000313" key="3">
    <source>
        <dbReference type="Proteomes" id="UP001549921"/>
    </source>
</evidence>
<gene>
    <name evidence="2" type="ORF">ABMA28_012292</name>
</gene>
<accession>A0ABD0TMC4</accession>
<feature type="compositionally biased region" description="Basic and acidic residues" evidence="1">
    <location>
        <begin position="41"/>
        <end position="65"/>
    </location>
</feature>
<comment type="caution">
    <text evidence="2">The sequence shown here is derived from an EMBL/GenBank/DDBJ whole genome shotgun (WGS) entry which is preliminary data.</text>
</comment>
<evidence type="ECO:0000313" key="2">
    <source>
        <dbReference type="EMBL" id="KAL0850500.1"/>
    </source>
</evidence>
<dbReference type="EMBL" id="JBEDNZ010000003">
    <property type="protein sequence ID" value="KAL0850500.1"/>
    <property type="molecule type" value="Genomic_DNA"/>
</dbReference>
<sequence length="93" mass="10412">MSASSEPEKNLEFEECKQHSAAMKRVQSPISAEHTQELVSDEQKQHHDCDESKHDAALDDSRSKENVALNEHTPPRSTPSILDISRSCLAELD</sequence>
<organism evidence="2 3">
    <name type="scientific">Loxostege sticticalis</name>
    <name type="common">Beet webworm moth</name>
    <dbReference type="NCBI Taxonomy" id="481309"/>
    <lineage>
        <taxon>Eukaryota</taxon>
        <taxon>Metazoa</taxon>
        <taxon>Ecdysozoa</taxon>
        <taxon>Arthropoda</taxon>
        <taxon>Hexapoda</taxon>
        <taxon>Insecta</taxon>
        <taxon>Pterygota</taxon>
        <taxon>Neoptera</taxon>
        <taxon>Endopterygota</taxon>
        <taxon>Lepidoptera</taxon>
        <taxon>Glossata</taxon>
        <taxon>Ditrysia</taxon>
        <taxon>Pyraloidea</taxon>
        <taxon>Crambidae</taxon>
        <taxon>Pyraustinae</taxon>
        <taxon>Loxostege</taxon>
    </lineage>
</organism>
<protein>
    <submittedName>
        <fullName evidence="2">Uncharacterized protein</fullName>
    </submittedName>
</protein>
<feature type="non-terminal residue" evidence="2">
    <location>
        <position position="93"/>
    </location>
</feature>
<evidence type="ECO:0000256" key="1">
    <source>
        <dbReference type="SAM" id="MobiDB-lite"/>
    </source>
</evidence>
<proteinExistence type="predicted"/>
<dbReference type="Proteomes" id="UP001549921">
    <property type="component" value="Unassembled WGS sequence"/>
</dbReference>